<protein>
    <submittedName>
        <fullName evidence="1">Uncharacterized protein</fullName>
    </submittedName>
</protein>
<dbReference type="AlphaFoldDB" id="A0A2P5DK58"/>
<gene>
    <name evidence="1" type="ORF">TorRG33x02_249140</name>
</gene>
<comment type="caution">
    <text evidence="1">The sequence shown here is derived from an EMBL/GenBank/DDBJ whole genome shotgun (WGS) entry which is preliminary data.</text>
</comment>
<dbReference type="STRING" id="63057.A0A2P5DK58"/>
<organism evidence="1 2">
    <name type="scientific">Trema orientale</name>
    <name type="common">Charcoal tree</name>
    <name type="synonym">Celtis orientalis</name>
    <dbReference type="NCBI Taxonomy" id="63057"/>
    <lineage>
        <taxon>Eukaryota</taxon>
        <taxon>Viridiplantae</taxon>
        <taxon>Streptophyta</taxon>
        <taxon>Embryophyta</taxon>
        <taxon>Tracheophyta</taxon>
        <taxon>Spermatophyta</taxon>
        <taxon>Magnoliopsida</taxon>
        <taxon>eudicotyledons</taxon>
        <taxon>Gunneridae</taxon>
        <taxon>Pentapetalae</taxon>
        <taxon>rosids</taxon>
        <taxon>fabids</taxon>
        <taxon>Rosales</taxon>
        <taxon>Cannabaceae</taxon>
        <taxon>Trema</taxon>
    </lineage>
</organism>
<keyword evidence="2" id="KW-1185">Reference proteome</keyword>
<proteinExistence type="predicted"/>
<dbReference type="Proteomes" id="UP000237000">
    <property type="component" value="Unassembled WGS sequence"/>
</dbReference>
<accession>A0A2P5DK58</accession>
<dbReference type="EMBL" id="JXTC01000265">
    <property type="protein sequence ID" value="PON73656.1"/>
    <property type="molecule type" value="Genomic_DNA"/>
</dbReference>
<reference evidence="2" key="1">
    <citation type="submission" date="2016-06" db="EMBL/GenBank/DDBJ databases">
        <title>Parallel loss of symbiosis genes in relatives of nitrogen-fixing non-legume Parasponia.</title>
        <authorList>
            <person name="Van Velzen R."/>
            <person name="Holmer R."/>
            <person name="Bu F."/>
            <person name="Rutten L."/>
            <person name="Van Zeijl A."/>
            <person name="Liu W."/>
            <person name="Santuari L."/>
            <person name="Cao Q."/>
            <person name="Sharma T."/>
            <person name="Shen D."/>
            <person name="Roswanjaya Y."/>
            <person name="Wardhani T."/>
            <person name="Kalhor M.S."/>
            <person name="Jansen J."/>
            <person name="Van den Hoogen J."/>
            <person name="Gungor B."/>
            <person name="Hartog M."/>
            <person name="Hontelez J."/>
            <person name="Verver J."/>
            <person name="Yang W.-C."/>
            <person name="Schijlen E."/>
            <person name="Repin R."/>
            <person name="Schilthuizen M."/>
            <person name="Schranz E."/>
            <person name="Heidstra R."/>
            <person name="Miyata K."/>
            <person name="Fedorova E."/>
            <person name="Kohlen W."/>
            <person name="Bisseling T."/>
            <person name="Smit S."/>
            <person name="Geurts R."/>
        </authorList>
    </citation>
    <scope>NUCLEOTIDE SEQUENCE [LARGE SCALE GENOMIC DNA]</scope>
    <source>
        <strain evidence="2">cv. RG33-2</strain>
    </source>
</reference>
<sequence length="65" mass="7085">MSRGVEVSSSVAFVGRRQKNGVFPLQVICVDYPRLELENTVNFLEVAALSSCSVTLLIRLSLGQS</sequence>
<dbReference type="OrthoDB" id="1740651at2759"/>
<name>A0A2P5DK58_TREOI</name>
<evidence type="ECO:0000313" key="1">
    <source>
        <dbReference type="EMBL" id="PON73656.1"/>
    </source>
</evidence>
<dbReference type="InParanoid" id="A0A2P5DK58"/>
<evidence type="ECO:0000313" key="2">
    <source>
        <dbReference type="Proteomes" id="UP000237000"/>
    </source>
</evidence>